<evidence type="ECO:0000313" key="1">
    <source>
        <dbReference type="EMBL" id="KKK67537.1"/>
    </source>
</evidence>
<name>A0A0F8XEE6_9ZZZZ</name>
<sequence length="63" mass="7171">MKVSTQERQRRLAADRKALDAMDAASIDQRIRGLEAERHNPEADVQFVNARLSLARKALARVR</sequence>
<reference evidence="1" key="1">
    <citation type="journal article" date="2015" name="Nature">
        <title>Complex archaea that bridge the gap between prokaryotes and eukaryotes.</title>
        <authorList>
            <person name="Spang A."/>
            <person name="Saw J.H."/>
            <person name="Jorgensen S.L."/>
            <person name="Zaremba-Niedzwiedzka K."/>
            <person name="Martijn J."/>
            <person name="Lind A.E."/>
            <person name="van Eijk R."/>
            <person name="Schleper C."/>
            <person name="Guy L."/>
            <person name="Ettema T.J."/>
        </authorList>
    </citation>
    <scope>NUCLEOTIDE SEQUENCE</scope>
</reference>
<comment type="caution">
    <text evidence="1">The sequence shown here is derived from an EMBL/GenBank/DDBJ whole genome shotgun (WGS) entry which is preliminary data.</text>
</comment>
<accession>A0A0F8XEE6</accession>
<protein>
    <submittedName>
        <fullName evidence="1">Uncharacterized protein</fullName>
    </submittedName>
</protein>
<dbReference type="AlphaFoldDB" id="A0A0F8XEE6"/>
<proteinExistence type="predicted"/>
<organism evidence="1">
    <name type="scientific">marine sediment metagenome</name>
    <dbReference type="NCBI Taxonomy" id="412755"/>
    <lineage>
        <taxon>unclassified sequences</taxon>
        <taxon>metagenomes</taxon>
        <taxon>ecological metagenomes</taxon>
    </lineage>
</organism>
<gene>
    <name evidence="1" type="ORF">LCGC14_2953080</name>
</gene>
<dbReference type="EMBL" id="LAZR01059565">
    <property type="protein sequence ID" value="KKK67537.1"/>
    <property type="molecule type" value="Genomic_DNA"/>
</dbReference>